<gene>
    <name evidence="3" type="ORF">NQV15_02070</name>
</gene>
<comment type="similarity">
    <text evidence="1">Belongs to the AHA1 family.</text>
</comment>
<accession>A0ABY5M7I1</accession>
<dbReference type="Pfam" id="PF08327">
    <property type="entry name" value="AHSA1"/>
    <property type="match status" value="1"/>
</dbReference>
<evidence type="ECO:0000313" key="4">
    <source>
        <dbReference type="Proteomes" id="UP001316184"/>
    </source>
</evidence>
<dbReference type="InterPro" id="IPR023393">
    <property type="entry name" value="START-like_dom_sf"/>
</dbReference>
<evidence type="ECO:0000259" key="2">
    <source>
        <dbReference type="Pfam" id="PF08327"/>
    </source>
</evidence>
<organism evidence="3 4">
    <name type="scientific">Aeromicrobium wangtongii</name>
    <dbReference type="NCBI Taxonomy" id="2969247"/>
    <lineage>
        <taxon>Bacteria</taxon>
        <taxon>Bacillati</taxon>
        <taxon>Actinomycetota</taxon>
        <taxon>Actinomycetes</taxon>
        <taxon>Propionibacteriales</taxon>
        <taxon>Nocardioidaceae</taxon>
        <taxon>Aeromicrobium</taxon>
    </lineage>
</organism>
<sequence length="158" mass="17152">MTSTRTQTHATFVVERDYAAPLERVWAAFADADVKRQWFGGPEFTDVEFSEDFRVGGTAIDNGTIGGHRSEFRASYTDIVEHERIVYTYDMWADGVHASTSISTIVLEPTDTGTHLTITEQGVYLDGVHGPGAEAAAGREQGTSDLLDKIAPLVEAAG</sequence>
<evidence type="ECO:0000256" key="1">
    <source>
        <dbReference type="ARBA" id="ARBA00006817"/>
    </source>
</evidence>
<evidence type="ECO:0000313" key="3">
    <source>
        <dbReference type="EMBL" id="UUP14120.1"/>
    </source>
</evidence>
<keyword evidence="4" id="KW-1185">Reference proteome</keyword>
<protein>
    <submittedName>
        <fullName evidence="3">SRPBCC domain-containing protein</fullName>
    </submittedName>
</protein>
<dbReference type="RefSeq" id="WP_232403402.1">
    <property type="nucleotide sequence ID" value="NZ_CP102173.1"/>
</dbReference>
<dbReference type="Gene3D" id="3.30.530.20">
    <property type="match status" value="1"/>
</dbReference>
<feature type="domain" description="Activator of Hsp90 ATPase homologue 1/2-like C-terminal" evidence="2">
    <location>
        <begin position="20"/>
        <end position="154"/>
    </location>
</feature>
<dbReference type="Proteomes" id="UP001316184">
    <property type="component" value="Chromosome"/>
</dbReference>
<reference evidence="3 4" key="1">
    <citation type="submission" date="2022-08" db="EMBL/GenBank/DDBJ databases">
        <title>novel species in genus Aeromicrobium.</title>
        <authorList>
            <person name="Ye L."/>
        </authorList>
    </citation>
    <scope>NUCLEOTIDE SEQUENCE [LARGE SCALE GENOMIC DNA]</scope>
    <source>
        <strain evidence="4">zg-Y1379</strain>
    </source>
</reference>
<dbReference type="InterPro" id="IPR013538">
    <property type="entry name" value="ASHA1/2-like_C"/>
</dbReference>
<proteinExistence type="inferred from homology"/>
<name>A0ABY5M7I1_9ACTN</name>
<dbReference type="SUPFAM" id="SSF55961">
    <property type="entry name" value="Bet v1-like"/>
    <property type="match status" value="1"/>
</dbReference>
<dbReference type="EMBL" id="CP102173">
    <property type="protein sequence ID" value="UUP14120.1"/>
    <property type="molecule type" value="Genomic_DNA"/>
</dbReference>